<dbReference type="AlphaFoldDB" id="A0A6L5Y984"/>
<dbReference type="PANTHER" id="PTHR14119:SF3">
    <property type="entry name" value="ISOCHORISMATASE DOMAIN-CONTAINING PROTEIN 2"/>
    <property type="match status" value="1"/>
</dbReference>
<dbReference type="RefSeq" id="WP_154527878.1">
    <property type="nucleotide sequence ID" value="NZ_VUNH01000001.1"/>
</dbReference>
<sequence>MEPVRLRAEKCVFVMIDLQEKLVPAMSGIEPVLYEAERLLKSAAVLKIPVLATEQYPKGLGATVPPLRGLLGSAAVMDKTSFSCFGADGFAAALARCGRRSAVVFGIESHICVFSTAMELKERGYDVAVVEEACASRNRRHHELAMRNLLAAGVAVLPAETVVYQLLDRSGTPEFKALLPLFK</sequence>
<feature type="domain" description="Isochorismatase-like" evidence="1">
    <location>
        <begin position="12"/>
        <end position="160"/>
    </location>
</feature>
<evidence type="ECO:0000313" key="2">
    <source>
        <dbReference type="EMBL" id="MST54761.1"/>
    </source>
</evidence>
<organism evidence="2 3">
    <name type="scientific">Pyramidobacter porci</name>
    <dbReference type="NCBI Taxonomy" id="2605789"/>
    <lineage>
        <taxon>Bacteria</taxon>
        <taxon>Thermotogati</taxon>
        <taxon>Synergistota</taxon>
        <taxon>Synergistia</taxon>
        <taxon>Synergistales</taxon>
        <taxon>Dethiosulfovibrionaceae</taxon>
        <taxon>Pyramidobacter</taxon>
    </lineage>
</organism>
<dbReference type="EMBL" id="VUNH01000001">
    <property type="protein sequence ID" value="MST54761.1"/>
    <property type="molecule type" value="Genomic_DNA"/>
</dbReference>
<dbReference type="SUPFAM" id="SSF52499">
    <property type="entry name" value="Isochorismatase-like hydrolases"/>
    <property type="match status" value="1"/>
</dbReference>
<dbReference type="InterPro" id="IPR000868">
    <property type="entry name" value="Isochorismatase-like_dom"/>
</dbReference>
<protein>
    <submittedName>
        <fullName evidence="2">Isochorismatase family protein</fullName>
    </submittedName>
</protein>
<evidence type="ECO:0000259" key="1">
    <source>
        <dbReference type="Pfam" id="PF00857"/>
    </source>
</evidence>
<evidence type="ECO:0000313" key="3">
    <source>
        <dbReference type="Proteomes" id="UP000473699"/>
    </source>
</evidence>
<dbReference type="InterPro" id="IPR050993">
    <property type="entry name" value="Isochorismatase_domain"/>
</dbReference>
<keyword evidence="3" id="KW-1185">Reference proteome</keyword>
<gene>
    <name evidence="2" type="ORF">FYJ74_01660</name>
</gene>
<accession>A0A6L5Y984</accession>
<comment type="caution">
    <text evidence="2">The sequence shown here is derived from an EMBL/GenBank/DDBJ whole genome shotgun (WGS) entry which is preliminary data.</text>
</comment>
<dbReference type="PANTHER" id="PTHR14119">
    <property type="entry name" value="HYDROLASE"/>
    <property type="match status" value="1"/>
</dbReference>
<dbReference type="Proteomes" id="UP000473699">
    <property type="component" value="Unassembled WGS sequence"/>
</dbReference>
<proteinExistence type="predicted"/>
<reference evidence="2 3" key="1">
    <citation type="submission" date="2019-08" db="EMBL/GenBank/DDBJ databases">
        <title>In-depth cultivation of the pig gut microbiome towards novel bacterial diversity and tailored functional studies.</title>
        <authorList>
            <person name="Wylensek D."/>
            <person name="Hitch T.C.A."/>
            <person name="Clavel T."/>
        </authorList>
    </citation>
    <scope>NUCLEOTIDE SEQUENCE [LARGE SCALE GENOMIC DNA]</scope>
    <source>
        <strain evidence="2 3">SM-530-WT-4B</strain>
    </source>
</reference>
<name>A0A6L5Y984_9BACT</name>
<dbReference type="InterPro" id="IPR036380">
    <property type="entry name" value="Isochorismatase-like_sf"/>
</dbReference>
<dbReference type="Pfam" id="PF00857">
    <property type="entry name" value="Isochorismatase"/>
    <property type="match status" value="1"/>
</dbReference>
<dbReference type="Gene3D" id="3.40.50.850">
    <property type="entry name" value="Isochorismatase-like"/>
    <property type="match status" value="1"/>
</dbReference>